<dbReference type="InterPro" id="IPR050190">
    <property type="entry name" value="UPF0213_domain"/>
</dbReference>
<dbReference type="Gene3D" id="3.40.1440.10">
    <property type="entry name" value="GIY-YIG endonuclease"/>
    <property type="match status" value="1"/>
</dbReference>
<dbReference type="SUPFAM" id="SSF82771">
    <property type="entry name" value="GIY-YIG endonuclease"/>
    <property type="match status" value="1"/>
</dbReference>
<dbReference type="InterPro" id="IPR000305">
    <property type="entry name" value="GIY-YIG_endonuc"/>
</dbReference>
<dbReference type="PANTHER" id="PTHR34477:SF5">
    <property type="entry name" value="BSL5627 PROTEIN"/>
    <property type="match status" value="1"/>
</dbReference>
<dbReference type="EMBL" id="JAFLNF010000002">
    <property type="protein sequence ID" value="MBO0344467.1"/>
    <property type="molecule type" value="Genomic_DNA"/>
</dbReference>
<sequence>MSYFVYILANKPHGAIYVGSARNLRNRLKQHQAGMPGSHTAKYNIKTLVYFECHDVALDAIHREHRLKRWKRAWKDRLIEEFNPAWEDMSHFIPFD</sequence>
<dbReference type="SMART" id="SM00465">
    <property type="entry name" value="GIYc"/>
    <property type="match status" value="1"/>
</dbReference>
<dbReference type="Proteomes" id="UP000664779">
    <property type="component" value="Unassembled WGS sequence"/>
</dbReference>
<proteinExistence type="inferred from homology"/>
<protein>
    <submittedName>
        <fullName evidence="3">GIY-YIG nuclease family protein</fullName>
    </submittedName>
</protein>
<organism evidence="3 4">
    <name type="scientific">Roseibium limicola</name>
    <dbReference type="NCBI Taxonomy" id="2816037"/>
    <lineage>
        <taxon>Bacteria</taxon>
        <taxon>Pseudomonadati</taxon>
        <taxon>Pseudomonadota</taxon>
        <taxon>Alphaproteobacteria</taxon>
        <taxon>Hyphomicrobiales</taxon>
        <taxon>Stappiaceae</taxon>
        <taxon>Roseibium</taxon>
    </lineage>
</organism>
<evidence type="ECO:0000256" key="1">
    <source>
        <dbReference type="ARBA" id="ARBA00007435"/>
    </source>
</evidence>
<evidence type="ECO:0000313" key="4">
    <source>
        <dbReference type="Proteomes" id="UP000664779"/>
    </source>
</evidence>
<name>A0A939J5V3_9HYPH</name>
<dbReference type="Pfam" id="PF01541">
    <property type="entry name" value="GIY-YIG"/>
    <property type="match status" value="1"/>
</dbReference>
<dbReference type="PANTHER" id="PTHR34477">
    <property type="entry name" value="UPF0213 PROTEIN YHBQ"/>
    <property type="match status" value="1"/>
</dbReference>
<accession>A0A939J5V3</accession>
<evidence type="ECO:0000259" key="2">
    <source>
        <dbReference type="PROSITE" id="PS50164"/>
    </source>
</evidence>
<feature type="domain" description="GIY-YIG" evidence="2">
    <location>
        <begin position="1"/>
        <end position="77"/>
    </location>
</feature>
<reference evidence="3" key="1">
    <citation type="submission" date="2021-03" db="EMBL/GenBank/DDBJ databases">
        <title>Roseibium sp. CAU 1637 isolated from Incheon.</title>
        <authorList>
            <person name="Kim W."/>
        </authorList>
    </citation>
    <scope>NUCLEOTIDE SEQUENCE</scope>
    <source>
        <strain evidence="3">CAU 1637</strain>
    </source>
</reference>
<evidence type="ECO:0000313" key="3">
    <source>
        <dbReference type="EMBL" id="MBO0344467.1"/>
    </source>
</evidence>
<comment type="caution">
    <text evidence="3">The sequence shown here is derived from an EMBL/GenBank/DDBJ whole genome shotgun (WGS) entry which is preliminary data.</text>
</comment>
<gene>
    <name evidence="3" type="ORF">J0X15_04460</name>
</gene>
<keyword evidence="4" id="KW-1185">Reference proteome</keyword>
<dbReference type="AlphaFoldDB" id="A0A939J5V3"/>
<dbReference type="InterPro" id="IPR035901">
    <property type="entry name" value="GIY-YIG_endonuc_sf"/>
</dbReference>
<dbReference type="PROSITE" id="PS50164">
    <property type="entry name" value="GIY_YIG"/>
    <property type="match status" value="1"/>
</dbReference>
<dbReference type="CDD" id="cd10448">
    <property type="entry name" value="GIY-YIG_unchar_3"/>
    <property type="match status" value="1"/>
</dbReference>
<comment type="similarity">
    <text evidence="1">Belongs to the UPF0213 family.</text>
</comment>